<dbReference type="FunFam" id="3.40.50.300:FF:000021">
    <property type="entry name" value="Lon protease homolog"/>
    <property type="match status" value="1"/>
</dbReference>
<keyword evidence="6 10" id="KW-0720">Serine protease</keyword>
<dbReference type="InterPro" id="IPR046336">
    <property type="entry name" value="Lon_prtase_N_sf"/>
</dbReference>
<organism evidence="18">
    <name type="scientific">candidate division WOR-3 bacterium</name>
    <dbReference type="NCBI Taxonomy" id="2052148"/>
    <lineage>
        <taxon>Bacteria</taxon>
        <taxon>Bacteria division WOR-3</taxon>
    </lineage>
</organism>
<dbReference type="GO" id="GO:0005737">
    <property type="term" value="C:cytoplasm"/>
    <property type="evidence" value="ECO:0007669"/>
    <property type="project" value="UniProtKB-SubCell"/>
</dbReference>
<gene>
    <name evidence="10 18" type="primary">lon</name>
    <name evidence="18" type="ORF">ENU72_03870</name>
</gene>
<dbReference type="SUPFAM" id="SSF88697">
    <property type="entry name" value="PUA domain-like"/>
    <property type="match status" value="1"/>
</dbReference>
<dbReference type="InterPro" id="IPR014721">
    <property type="entry name" value="Ribsml_uS5_D2-typ_fold_subgr"/>
</dbReference>
<evidence type="ECO:0000256" key="5">
    <source>
        <dbReference type="ARBA" id="ARBA00022801"/>
    </source>
</evidence>
<dbReference type="InterPro" id="IPR004815">
    <property type="entry name" value="Lon_bac/euk-typ"/>
</dbReference>
<dbReference type="SMART" id="SM00464">
    <property type="entry name" value="LON"/>
    <property type="match status" value="1"/>
</dbReference>
<dbReference type="InterPro" id="IPR003111">
    <property type="entry name" value="Lon_prtase_N"/>
</dbReference>
<evidence type="ECO:0000256" key="13">
    <source>
        <dbReference type="PIRSR" id="PIRSR001174-2"/>
    </source>
</evidence>
<evidence type="ECO:0000256" key="15">
    <source>
        <dbReference type="RuleBase" id="RU000591"/>
    </source>
</evidence>
<dbReference type="SUPFAM" id="SSF54211">
    <property type="entry name" value="Ribosomal protein S5 domain 2-like"/>
    <property type="match status" value="1"/>
</dbReference>
<dbReference type="InterPro" id="IPR008269">
    <property type="entry name" value="Lon_proteolytic"/>
</dbReference>
<dbReference type="PANTHER" id="PTHR10046">
    <property type="entry name" value="ATP DEPENDENT LON PROTEASE FAMILY MEMBER"/>
    <property type="match status" value="1"/>
</dbReference>
<dbReference type="GO" id="GO:0004252">
    <property type="term" value="F:serine-type endopeptidase activity"/>
    <property type="evidence" value="ECO:0007669"/>
    <property type="project" value="UniProtKB-UniRule"/>
</dbReference>
<comment type="similarity">
    <text evidence="10 11 14 15">Belongs to the peptidase S16 family.</text>
</comment>
<name>A0A7V3ZTN5_UNCW3</name>
<dbReference type="GO" id="GO:0016887">
    <property type="term" value="F:ATP hydrolysis activity"/>
    <property type="evidence" value="ECO:0007669"/>
    <property type="project" value="UniProtKB-UniRule"/>
</dbReference>
<evidence type="ECO:0000259" key="17">
    <source>
        <dbReference type="PROSITE" id="PS51787"/>
    </source>
</evidence>
<evidence type="ECO:0000256" key="14">
    <source>
        <dbReference type="PROSITE-ProRule" id="PRU01122"/>
    </source>
</evidence>
<keyword evidence="8 10" id="KW-0346">Stress response</keyword>
<dbReference type="InterPro" id="IPR015947">
    <property type="entry name" value="PUA-like_sf"/>
</dbReference>
<sequence>MRKFLIPLREAILFPDSLLPLIIARKFSKNAFYKGLKEDGELVFVTQKNASIESPQKEDLYEIGCIGKIIQHIETSEGMIRCVAHGIKRVKIKEIIKEGADDFYFVAEYEEYPFLPCDKKDEEFYIKMIKEVFKELLKIEKIVPDELLPSLLVTDNKLEIAFIIASNLPVHIEKKQKLLEEKEILGFLKGLHKILLEELEFRKLKEEIEEKVREEIRKGQKQVFLAEQMRQIQKELGYEEPDEFTQYMEAIKKAGMPKDVEEKARHELQRLMKTPAFSPEATVIRTYLDWLINLPWNKRTKDNLDLKNVKRILDEDHYGLEEPKSRILEYLAILKLKGKLRGQILCFVGPPGVGKTSLARSIARSLGRSFVRMSLGGIRDEAEIRGHRRTYVGALPGRIIQGIRKAGSKNPVFLLDEIDKVGMDFRGDPYAALMEVLDPEVNKHFQDNYLETEFDLSEVLFITTANTIYTIPLALRDRMEIIRLPGYLDVEKFHIAKKHLIQKLLKEAGLEDKYFRISDKAIYEIIKNYTREAGVRELERRLNKLVRIAAKNYVEKNKKTYITLKNITSYLGPEVYIKKESDKNLPPGVVYGLAWTETGGEILRVEVLNLEGKGNLILTGKLGDVLQESAKAALSYIRSRAKWLGIDEKFYEKRDLHLHIPEGSIPKDGPSAGLAIICAMISSLLNCSFPSDVALTGEITLTGEVIKIGGVPEKISAAKRAGIKRVIMPEENRSEIEKMKPSLKEGLKFTFVKHVDEVIKDLFNIRYIEKEYKGEIEAIHSS</sequence>
<dbReference type="Pfam" id="PF22667">
    <property type="entry name" value="Lon_lid"/>
    <property type="match status" value="1"/>
</dbReference>
<dbReference type="PROSITE" id="PS51786">
    <property type="entry name" value="LON_PROTEOLYTIC"/>
    <property type="match status" value="1"/>
</dbReference>
<feature type="domain" description="Lon proteolytic" evidence="16">
    <location>
        <begin position="584"/>
        <end position="765"/>
    </location>
</feature>
<feature type="active site" evidence="10 12">
    <location>
        <position position="671"/>
    </location>
</feature>
<feature type="binding site" evidence="10 13">
    <location>
        <begin position="349"/>
        <end position="356"/>
    </location>
    <ligand>
        <name>ATP</name>
        <dbReference type="ChEBI" id="CHEBI:30616"/>
    </ligand>
</feature>
<keyword evidence="3 10" id="KW-0645">Protease</keyword>
<dbReference type="PIRSF" id="PIRSF001174">
    <property type="entry name" value="Lon_proteas"/>
    <property type="match status" value="1"/>
</dbReference>
<keyword evidence="5 10" id="KW-0378">Hydrolase</keyword>
<dbReference type="EMBL" id="DTDP01000179">
    <property type="protein sequence ID" value="HGK54142.1"/>
    <property type="molecule type" value="Genomic_DNA"/>
</dbReference>
<dbReference type="GO" id="GO:0005524">
    <property type="term" value="F:ATP binding"/>
    <property type="evidence" value="ECO:0007669"/>
    <property type="project" value="UniProtKB-UniRule"/>
</dbReference>
<dbReference type="Gene3D" id="3.30.230.10">
    <property type="match status" value="1"/>
</dbReference>
<dbReference type="InterPro" id="IPR020568">
    <property type="entry name" value="Ribosomal_Su5_D2-typ_SF"/>
</dbReference>
<dbReference type="EC" id="3.4.21.53" evidence="10 11"/>
<evidence type="ECO:0000313" key="18">
    <source>
        <dbReference type="EMBL" id="HGK54142.1"/>
    </source>
</evidence>
<feature type="active site" evidence="10 12">
    <location>
        <position position="714"/>
    </location>
</feature>
<keyword evidence="4 10" id="KW-0547">Nucleotide-binding</keyword>
<dbReference type="Gene3D" id="2.30.130.40">
    <property type="entry name" value="LON domain-like"/>
    <property type="match status" value="1"/>
</dbReference>
<evidence type="ECO:0000256" key="9">
    <source>
        <dbReference type="ARBA" id="ARBA00050665"/>
    </source>
</evidence>
<proteinExistence type="evidence at transcript level"/>
<accession>A0A7V3ZTN5</accession>
<comment type="subunit">
    <text evidence="10 11">Homohexamer. Organized in a ring with a central cavity.</text>
</comment>
<dbReference type="InterPro" id="IPR054594">
    <property type="entry name" value="Lon_lid"/>
</dbReference>
<evidence type="ECO:0000259" key="16">
    <source>
        <dbReference type="PROSITE" id="PS51786"/>
    </source>
</evidence>
<dbReference type="Pfam" id="PF05362">
    <property type="entry name" value="Lon_C"/>
    <property type="match status" value="1"/>
</dbReference>
<dbReference type="GO" id="GO:0043565">
    <property type="term" value="F:sequence-specific DNA binding"/>
    <property type="evidence" value="ECO:0007669"/>
    <property type="project" value="UniProtKB-UniRule"/>
</dbReference>
<evidence type="ECO:0000256" key="4">
    <source>
        <dbReference type="ARBA" id="ARBA00022741"/>
    </source>
</evidence>
<dbReference type="SMART" id="SM00382">
    <property type="entry name" value="AAA"/>
    <property type="match status" value="1"/>
</dbReference>
<dbReference type="CDD" id="cd19500">
    <property type="entry name" value="RecA-like_Lon"/>
    <property type="match status" value="1"/>
</dbReference>
<keyword evidence="7 10" id="KW-0067">ATP-binding</keyword>
<dbReference type="PRINTS" id="PR00830">
    <property type="entry name" value="ENDOLAPTASE"/>
</dbReference>
<dbReference type="AlphaFoldDB" id="A0A7V3ZTN5"/>
<evidence type="ECO:0000256" key="2">
    <source>
        <dbReference type="ARBA" id="ARBA00022490"/>
    </source>
</evidence>
<dbReference type="Gene3D" id="1.20.5.5270">
    <property type="match status" value="1"/>
</dbReference>
<comment type="caution">
    <text evidence="18">The sequence shown here is derived from an EMBL/GenBank/DDBJ whole genome shotgun (WGS) entry which is preliminary data.</text>
</comment>
<dbReference type="InterPro" id="IPR027543">
    <property type="entry name" value="Lon_bac"/>
</dbReference>
<comment type="function">
    <text evidence="10">ATP-dependent serine protease that mediates the selective degradation of mutant and abnormal proteins as well as certain short-lived regulatory proteins. Required for cellular homeostasis and for survival from DNA damage and developmental changes induced by stress. Degrades polypeptides processively to yield small peptide fragments that are 5 to 10 amino acids long. Binds to DNA in a double-stranded, site-specific manner.</text>
</comment>
<feature type="domain" description="Lon N-terminal" evidence="17">
    <location>
        <begin position="3"/>
        <end position="199"/>
    </location>
</feature>
<dbReference type="PROSITE" id="PS51787">
    <property type="entry name" value="LON_N"/>
    <property type="match status" value="1"/>
</dbReference>
<evidence type="ECO:0000256" key="3">
    <source>
        <dbReference type="ARBA" id="ARBA00022670"/>
    </source>
</evidence>
<dbReference type="GO" id="GO:0006515">
    <property type="term" value="P:protein quality control for misfolded or incompletely synthesized proteins"/>
    <property type="evidence" value="ECO:0007669"/>
    <property type="project" value="UniProtKB-UniRule"/>
</dbReference>
<dbReference type="InterPro" id="IPR003959">
    <property type="entry name" value="ATPase_AAA_core"/>
</dbReference>
<dbReference type="Pfam" id="PF00004">
    <property type="entry name" value="AAA"/>
    <property type="match status" value="1"/>
</dbReference>
<keyword evidence="2 10" id="KW-0963">Cytoplasm</keyword>
<dbReference type="Pfam" id="PF02190">
    <property type="entry name" value="LON_substr_bdg"/>
    <property type="match status" value="1"/>
</dbReference>
<dbReference type="HAMAP" id="MF_01973">
    <property type="entry name" value="lon_bact"/>
    <property type="match status" value="1"/>
</dbReference>
<evidence type="ECO:0000256" key="7">
    <source>
        <dbReference type="ARBA" id="ARBA00022840"/>
    </source>
</evidence>
<evidence type="ECO:0000256" key="1">
    <source>
        <dbReference type="ARBA" id="ARBA00004496"/>
    </source>
</evidence>
<dbReference type="Gene3D" id="1.20.58.1480">
    <property type="match status" value="1"/>
</dbReference>
<dbReference type="NCBIfam" id="TIGR00763">
    <property type="entry name" value="lon"/>
    <property type="match status" value="1"/>
</dbReference>
<dbReference type="InterPro" id="IPR008268">
    <property type="entry name" value="Peptidase_S16_AS"/>
</dbReference>
<dbReference type="InterPro" id="IPR003593">
    <property type="entry name" value="AAA+_ATPase"/>
</dbReference>
<evidence type="ECO:0000256" key="12">
    <source>
        <dbReference type="PIRSR" id="PIRSR001174-1"/>
    </source>
</evidence>
<evidence type="ECO:0000256" key="6">
    <source>
        <dbReference type="ARBA" id="ARBA00022825"/>
    </source>
</evidence>
<evidence type="ECO:0000256" key="8">
    <source>
        <dbReference type="ARBA" id="ARBA00023016"/>
    </source>
</evidence>
<comment type="induction">
    <text evidence="10">By heat shock.</text>
</comment>
<dbReference type="Gene3D" id="1.10.8.60">
    <property type="match status" value="1"/>
</dbReference>
<dbReference type="InterPro" id="IPR027417">
    <property type="entry name" value="P-loop_NTPase"/>
</dbReference>
<dbReference type="GO" id="GO:0004176">
    <property type="term" value="F:ATP-dependent peptidase activity"/>
    <property type="evidence" value="ECO:0007669"/>
    <property type="project" value="UniProtKB-UniRule"/>
</dbReference>
<dbReference type="GO" id="GO:0034605">
    <property type="term" value="P:cellular response to heat"/>
    <property type="evidence" value="ECO:0007669"/>
    <property type="project" value="UniProtKB-UniRule"/>
</dbReference>
<evidence type="ECO:0000256" key="11">
    <source>
        <dbReference type="PIRNR" id="PIRNR001174"/>
    </source>
</evidence>
<reference evidence="18" key="1">
    <citation type="journal article" date="2020" name="mSystems">
        <title>Genome- and Community-Level Interaction Insights into Carbon Utilization and Element Cycling Functions of Hydrothermarchaeota in Hydrothermal Sediment.</title>
        <authorList>
            <person name="Zhou Z."/>
            <person name="Liu Y."/>
            <person name="Xu W."/>
            <person name="Pan J."/>
            <person name="Luo Z.H."/>
            <person name="Li M."/>
        </authorList>
    </citation>
    <scope>NUCLEOTIDE SEQUENCE [LARGE SCALE GENOMIC DNA]</scope>
    <source>
        <strain evidence="18">SpSt-695</strain>
    </source>
</reference>
<protein>
    <recommendedName>
        <fullName evidence="10 11">Lon protease</fullName>
        <ecNumber evidence="10 11">3.4.21.53</ecNumber>
    </recommendedName>
    <alternativeName>
        <fullName evidence="10">ATP-dependent protease La</fullName>
    </alternativeName>
</protein>
<dbReference type="SUPFAM" id="SSF52540">
    <property type="entry name" value="P-loop containing nucleoside triphosphate hydrolases"/>
    <property type="match status" value="1"/>
</dbReference>
<dbReference type="InterPro" id="IPR027065">
    <property type="entry name" value="Lon_Prtase"/>
</dbReference>
<dbReference type="PROSITE" id="PS01046">
    <property type="entry name" value="LON_SER"/>
    <property type="match status" value="1"/>
</dbReference>
<evidence type="ECO:0000256" key="10">
    <source>
        <dbReference type="HAMAP-Rule" id="MF_01973"/>
    </source>
</evidence>
<comment type="catalytic activity">
    <reaction evidence="9 10 11 14">
        <text>Hydrolysis of proteins in presence of ATP.</text>
        <dbReference type="EC" id="3.4.21.53"/>
    </reaction>
</comment>
<dbReference type="Gene3D" id="3.40.50.300">
    <property type="entry name" value="P-loop containing nucleotide triphosphate hydrolases"/>
    <property type="match status" value="1"/>
</dbReference>
<comment type="subcellular location">
    <subcellularLocation>
        <location evidence="1 10 11">Cytoplasm</location>
    </subcellularLocation>
</comment>